<protein>
    <recommendedName>
        <fullName evidence="3">Exostosin GT47 domain-containing protein</fullName>
    </recommendedName>
</protein>
<evidence type="ECO:0000313" key="1">
    <source>
        <dbReference type="EMBL" id="KAK8837652.1"/>
    </source>
</evidence>
<evidence type="ECO:0008006" key="3">
    <source>
        <dbReference type="Google" id="ProtNLM"/>
    </source>
</evidence>
<dbReference type="Proteomes" id="UP001470230">
    <property type="component" value="Unassembled WGS sequence"/>
</dbReference>
<gene>
    <name evidence="1" type="ORF">M9Y10_036185</name>
</gene>
<dbReference type="EMBL" id="JAPFFF010000058">
    <property type="protein sequence ID" value="KAK8837652.1"/>
    <property type="molecule type" value="Genomic_DNA"/>
</dbReference>
<comment type="caution">
    <text evidence="1">The sequence shown here is derived from an EMBL/GenBank/DDBJ whole genome shotgun (WGS) entry which is preliminary data.</text>
</comment>
<evidence type="ECO:0000313" key="2">
    <source>
        <dbReference type="Proteomes" id="UP001470230"/>
    </source>
</evidence>
<name>A0ABR2GUP1_9EUKA</name>
<accession>A0ABR2GUP1</accession>
<reference evidence="1 2" key="1">
    <citation type="submission" date="2024-04" db="EMBL/GenBank/DDBJ databases">
        <title>Tritrichomonas musculus Genome.</title>
        <authorList>
            <person name="Alves-Ferreira E."/>
            <person name="Grigg M."/>
            <person name="Lorenzi H."/>
            <person name="Galac M."/>
        </authorList>
    </citation>
    <scope>NUCLEOTIDE SEQUENCE [LARGE SCALE GENOMIC DNA]</scope>
    <source>
        <strain evidence="1 2">EAF2021</strain>
    </source>
</reference>
<keyword evidence="2" id="KW-1185">Reference proteome</keyword>
<sequence>MCHIYYFKTIAKFTIKIESFIDLPTEFEDKYFKLHKLGLACLNNSNSPYGYHDVPFHSIEERFEEYQRILRLTTEARKYPTHSWLGYDGPWIEDVWISTFCCNKCILEFGPYIPVFVPWLNIYKKDKHHYQELVEPYFKMLKPDFLYITIAHSDYGIEGNTTIWNAVPPNLLIISPSGKGHIPIFLHTAEQPLVEPLPKNNTILFIGRFKRHKRIKIVKTFKKYFKNDISVFTQKITDWVTLYRSFDLILSPRGNARGCFRTTEILQMGLIPILAFDDYIWVPYLNSSFPWKDIGFYLLSKDVKKFVNVVNKLTPERIKFMRKTIRKYRESHFTMNGTINQIRMFMKDGYEKSDLRCDKYYPTN</sequence>
<organism evidence="1 2">
    <name type="scientific">Tritrichomonas musculus</name>
    <dbReference type="NCBI Taxonomy" id="1915356"/>
    <lineage>
        <taxon>Eukaryota</taxon>
        <taxon>Metamonada</taxon>
        <taxon>Parabasalia</taxon>
        <taxon>Tritrichomonadida</taxon>
        <taxon>Tritrichomonadidae</taxon>
        <taxon>Tritrichomonas</taxon>
    </lineage>
</organism>
<proteinExistence type="predicted"/>